<reference evidence="2 3" key="1">
    <citation type="submission" date="2024-06" db="EMBL/GenBank/DDBJ databases">
        <title>Pangenomics to understand the prophage dynamics in the radiating lineages of P. brasiliense.</title>
        <authorList>
            <person name="Pardeshi L.A."/>
            <person name="Van Duivenbode I."/>
            <person name="Jonkheer E.M."/>
            <person name="Pel M.J.C."/>
            <person name="Kupczok A."/>
            <person name="De Ridder D."/>
            <person name="Smit S."/>
            <person name="Van Der Lee T.J."/>
        </authorList>
    </citation>
    <scope>NUCLEOTIDE SEQUENCE [LARGE SCALE GENOMIC DNA]</scope>
    <source>
        <strain evidence="2 3">PD 8607</strain>
    </source>
</reference>
<dbReference type="EMBL" id="JBEHEF010000002">
    <property type="protein sequence ID" value="MEQ9936733.1"/>
    <property type="molecule type" value="Genomic_DNA"/>
</dbReference>
<sequence length="142" mass="15774">MKNHLRFWLLGWVLVLPAMVVVADATAATTRKAEIKYSVYGGEALTKVAQEWNATFPDFVGKGGTQNGSFPMYNAYSQYSTSVTYRNTSGEVCKFTAGYVLNSTGPTFSSSAEKITPNAYCSISIYPRYSQPYEFTMNISMY</sequence>
<dbReference type="Proteomes" id="UP001463408">
    <property type="component" value="Unassembled WGS sequence"/>
</dbReference>
<evidence type="ECO:0000256" key="1">
    <source>
        <dbReference type="SAM" id="SignalP"/>
    </source>
</evidence>
<dbReference type="RefSeq" id="WP_273855779.1">
    <property type="nucleotide sequence ID" value="NZ_JAQRNC010000003.1"/>
</dbReference>
<keyword evidence="1" id="KW-0732">Signal</keyword>
<evidence type="ECO:0000313" key="3">
    <source>
        <dbReference type="Proteomes" id="UP001463408"/>
    </source>
</evidence>
<feature type="signal peptide" evidence="1">
    <location>
        <begin position="1"/>
        <end position="27"/>
    </location>
</feature>
<proteinExistence type="predicted"/>
<name>A0ABV1P6G8_9GAMM</name>
<comment type="caution">
    <text evidence="2">The sequence shown here is derived from an EMBL/GenBank/DDBJ whole genome shotgun (WGS) entry which is preliminary data.</text>
</comment>
<accession>A0ABV1P6G8</accession>
<protein>
    <submittedName>
        <fullName evidence="2">Uncharacterized protein</fullName>
    </submittedName>
</protein>
<gene>
    <name evidence="2" type="ORF">ABRQ07_03750</name>
</gene>
<organism evidence="2 3">
    <name type="scientific">Pectobacterium polonicum</name>
    <dbReference type="NCBI Taxonomy" id="2485124"/>
    <lineage>
        <taxon>Bacteria</taxon>
        <taxon>Pseudomonadati</taxon>
        <taxon>Pseudomonadota</taxon>
        <taxon>Gammaproteobacteria</taxon>
        <taxon>Enterobacterales</taxon>
        <taxon>Pectobacteriaceae</taxon>
        <taxon>Pectobacterium</taxon>
    </lineage>
</organism>
<keyword evidence="3" id="KW-1185">Reference proteome</keyword>
<feature type="chain" id="PRO_5045650061" evidence="1">
    <location>
        <begin position="28"/>
        <end position="142"/>
    </location>
</feature>
<evidence type="ECO:0000313" key="2">
    <source>
        <dbReference type="EMBL" id="MEQ9936733.1"/>
    </source>
</evidence>